<keyword evidence="2" id="KW-1185">Reference proteome</keyword>
<evidence type="ECO:0000313" key="1">
    <source>
        <dbReference type="EMBL" id="NTY62707.1"/>
    </source>
</evidence>
<accession>A0ABX2K150</accession>
<dbReference type="EMBL" id="VBSB01000018">
    <property type="protein sequence ID" value="NTY62707.1"/>
    <property type="molecule type" value="Genomic_DNA"/>
</dbReference>
<name>A0ABX2K150_9MYCO</name>
<comment type="caution">
    <text evidence="1">The sequence shown here is derived from an EMBL/GenBank/DDBJ whole genome shotgun (WGS) entry which is preliminary data.</text>
</comment>
<dbReference type="Gene3D" id="3.40.50.300">
    <property type="entry name" value="P-loop containing nucleotide triphosphate hydrolases"/>
    <property type="match status" value="1"/>
</dbReference>
<dbReference type="SUPFAM" id="SSF52540">
    <property type="entry name" value="P-loop containing nucleoside triphosphate hydrolases"/>
    <property type="match status" value="1"/>
</dbReference>
<dbReference type="Proteomes" id="UP000708347">
    <property type="component" value="Unassembled WGS sequence"/>
</dbReference>
<sequence>MLPRQSAAQPGSVRRPVIVFVLGFGRSGTSALTRVLSFCGAALPTGLLGAIADNTRGCFEPREAISLNEAILRRAGRSGYDLKLRTADDGSAGAETNAANIDKIKAYLTKMPTAPVVVIKEPKTTAISEVWFEAARKAGFEVAAVIAVRHPAECIGSVAKRARRQNYVRASPELVSAWWLKYSLLAERDTRGVRRVFVEFPNLLEDWRREVKRVAAALAIDLDNHDESAIESFLAPGLRHHRQPGAAPEPFGTDWIGTTYEAMSAAARDQPWDEAALDRVYEEYRVSERGFRIAFEDFRRYRNINWFLWPPLVKVTLEVLARINRRKGTWT</sequence>
<dbReference type="InterPro" id="IPR027417">
    <property type="entry name" value="P-loop_NTPase"/>
</dbReference>
<protein>
    <submittedName>
        <fullName evidence="1">Sulfotransferase family protein</fullName>
    </submittedName>
</protein>
<organism evidence="1 2">
    <name type="scientific">Mycolicibacterium sphagni</name>
    <dbReference type="NCBI Taxonomy" id="1786"/>
    <lineage>
        <taxon>Bacteria</taxon>
        <taxon>Bacillati</taxon>
        <taxon>Actinomycetota</taxon>
        <taxon>Actinomycetes</taxon>
        <taxon>Mycobacteriales</taxon>
        <taxon>Mycobacteriaceae</taxon>
        <taxon>Mycolicibacterium</taxon>
    </lineage>
</organism>
<reference evidence="1 2" key="1">
    <citation type="submission" date="2019-05" db="EMBL/GenBank/DDBJ databases">
        <title>Mycolicibacterium sphagni ENV482 genome assembly.</title>
        <authorList>
            <person name="Chen W."/>
            <person name="Faulkner N.W."/>
            <person name="Hyman M.R."/>
        </authorList>
    </citation>
    <scope>NUCLEOTIDE SEQUENCE [LARGE SCALE GENOMIC DNA]</scope>
    <source>
        <strain evidence="1 2">ENV482</strain>
    </source>
</reference>
<evidence type="ECO:0000313" key="2">
    <source>
        <dbReference type="Proteomes" id="UP000708347"/>
    </source>
</evidence>
<gene>
    <name evidence="1" type="ORF">FEG63_24545</name>
</gene>
<proteinExistence type="predicted"/>